<dbReference type="EMBL" id="VIRV01000013">
    <property type="protein sequence ID" value="MBY0759272.1"/>
    <property type="molecule type" value="Genomic_DNA"/>
</dbReference>
<comment type="caution">
    <text evidence="13">The sequence shown here is derived from an EMBL/GenBank/DDBJ whole genome shotgun (WGS) entry which is preliminary data.</text>
</comment>
<gene>
    <name evidence="13" type="ORF">FLB61_09280</name>
</gene>
<evidence type="ECO:0000256" key="6">
    <source>
        <dbReference type="ARBA" id="ARBA00022741"/>
    </source>
</evidence>
<dbReference type="NCBIfam" id="NF009814">
    <property type="entry name" value="PRK13299.1"/>
    <property type="match status" value="1"/>
</dbReference>
<keyword evidence="5" id="KW-0479">Metal-binding</keyword>
<evidence type="ECO:0000259" key="10">
    <source>
        <dbReference type="Pfam" id="PF01743"/>
    </source>
</evidence>
<dbReference type="InterPro" id="IPR043519">
    <property type="entry name" value="NT_sf"/>
</dbReference>
<organism evidence="13 14">
    <name type="scientific">Sellimonas caecigallum</name>
    <dbReference type="NCBI Taxonomy" id="2592333"/>
    <lineage>
        <taxon>Bacteria</taxon>
        <taxon>Bacillati</taxon>
        <taxon>Bacillota</taxon>
        <taxon>Clostridia</taxon>
        <taxon>Lachnospirales</taxon>
        <taxon>Lachnospiraceae</taxon>
        <taxon>Sellimonas</taxon>
    </lineage>
</organism>
<evidence type="ECO:0000313" key="13">
    <source>
        <dbReference type="EMBL" id="MBY0759272.1"/>
    </source>
</evidence>
<evidence type="ECO:0000256" key="4">
    <source>
        <dbReference type="ARBA" id="ARBA00022695"/>
    </source>
</evidence>
<name>A0ABS7L940_9FIRM</name>
<dbReference type="Gene3D" id="3.30.460.10">
    <property type="entry name" value="Beta Polymerase, domain 2"/>
    <property type="match status" value="1"/>
</dbReference>
<dbReference type="EC" id="2.7.7.72" evidence="13"/>
<comment type="cofactor">
    <cofactor evidence="1">
        <name>Mg(2+)</name>
        <dbReference type="ChEBI" id="CHEBI:18420"/>
    </cofactor>
</comment>
<dbReference type="Proteomes" id="UP000779049">
    <property type="component" value="Unassembled WGS sequence"/>
</dbReference>
<dbReference type="RefSeq" id="WP_087202896.1">
    <property type="nucleotide sequence ID" value="NZ_CP173660.1"/>
</dbReference>
<dbReference type="Pfam" id="PF13735">
    <property type="entry name" value="tRNA_NucTran2_2"/>
    <property type="match status" value="1"/>
</dbReference>
<keyword evidence="14" id="KW-1185">Reference proteome</keyword>
<evidence type="ECO:0000259" key="12">
    <source>
        <dbReference type="Pfam" id="PF13735"/>
    </source>
</evidence>
<dbReference type="PANTHER" id="PTHR46173:SF1">
    <property type="entry name" value="CCA TRNA NUCLEOTIDYLTRANSFERASE 1, MITOCHONDRIAL"/>
    <property type="match status" value="1"/>
</dbReference>
<dbReference type="Gene3D" id="1.10.3090.10">
    <property type="entry name" value="cca-adding enzyme, domain 2"/>
    <property type="match status" value="1"/>
</dbReference>
<dbReference type="Pfam" id="PF12627">
    <property type="entry name" value="PolyA_pol_RNAbd"/>
    <property type="match status" value="1"/>
</dbReference>
<evidence type="ECO:0000256" key="1">
    <source>
        <dbReference type="ARBA" id="ARBA00001946"/>
    </source>
</evidence>
<protein>
    <submittedName>
        <fullName evidence="13">CCA tRNA nucleotidyltransferase</fullName>
        <ecNumber evidence="13">2.7.7.72</ecNumber>
    </submittedName>
</protein>
<evidence type="ECO:0000256" key="8">
    <source>
        <dbReference type="ARBA" id="ARBA00022884"/>
    </source>
</evidence>
<keyword evidence="2 9" id="KW-0808">Transferase</keyword>
<evidence type="ECO:0000256" key="3">
    <source>
        <dbReference type="ARBA" id="ARBA00022694"/>
    </source>
</evidence>
<sequence>MGNIEKAVRIEIPQRVNEIITTLQSRGFEAYVVGGCVRDSILGRKPEDWDITTSAKPDQIKELFERTVDTGIEHGTVTVMRGKEGFEVTTYRIDGDYEDGRHPKEVLFTGNLHEDLLRRDFTINAMAYNDKEGLQDIFGGMEDLENGVIRCVGNARERFSEDALRILRAVRFSAQLGFDIHEDTKDAIRKLAGTLRKISAERIQTELVKLLVSPHPELLLLAYELGITNVILPEFDRMMETTQETPHHMYNVGVHTIEALKAIRADKVLRLTMLFHDMGKPEYKTMDQDGTAHFKKHAIGSERIVKDVMRRLKFDNDTTRKVSKLVLYHDCRMPAEGKPVRRAMKEIGQELFPAYLEVRMADTLAQSTYHREEKIANIKGVESVYKEILRRGECVSLKELHVNGKDLISAGIMPGKEMGEILNALLAEVVDDPGKNEREYLISRALEMEKRGGQG</sequence>
<evidence type="ECO:0000256" key="9">
    <source>
        <dbReference type="RuleBase" id="RU003953"/>
    </source>
</evidence>
<dbReference type="InterPro" id="IPR032810">
    <property type="entry name" value="CCA-adding_enz_C"/>
</dbReference>
<dbReference type="Gene3D" id="1.10.246.80">
    <property type="match status" value="1"/>
</dbReference>
<dbReference type="GO" id="GO:0004810">
    <property type="term" value="F:CCA tRNA nucleotidyltransferase activity"/>
    <property type="evidence" value="ECO:0007669"/>
    <property type="project" value="UniProtKB-EC"/>
</dbReference>
<reference evidence="13 14" key="1">
    <citation type="journal article" date="2020" name="New Microbes New Infect">
        <title>Sellimonas caecigallum sp. nov., description and genome sequence of a new member of the Sellimonas genus isolated from the cecum of feral chicken.</title>
        <authorList>
            <person name="Wongkuna S."/>
            <person name="Ghimire S."/>
            <person name="Antony L."/>
            <person name="Chankhamhaengdecha S."/>
            <person name="Janvilisri T."/>
            <person name="Scaria J."/>
        </authorList>
    </citation>
    <scope>NUCLEOTIDE SEQUENCE [LARGE SCALE GENOMIC DNA]</scope>
    <source>
        <strain evidence="13 14">SW451</strain>
    </source>
</reference>
<keyword evidence="4 13" id="KW-0548">Nucleotidyltransferase</keyword>
<dbReference type="InterPro" id="IPR050264">
    <property type="entry name" value="Bact_CCA-adding_enz_type3_sf"/>
</dbReference>
<evidence type="ECO:0000256" key="5">
    <source>
        <dbReference type="ARBA" id="ARBA00022723"/>
    </source>
</evidence>
<dbReference type="CDD" id="cd05398">
    <property type="entry name" value="NT_ClassII-CCAase"/>
    <property type="match status" value="1"/>
</dbReference>
<keyword evidence="3" id="KW-0819">tRNA processing</keyword>
<accession>A0ABS7L940</accession>
<evidence type="ECO:0000259" key="11">
    <source>
        <dbReference type="Pfam" id="PF12627"/>
    </source>
</evidence>
<evidence type="ECO:0000313" key="14">
    <source>
        <dbReference type="Proteomes" id="UP000779049"/>
    </source>
</evidence>
<dbReference type="PANTHER" id="PTHR46173">
    <property type="entry name" value="CCA TRNA NUCLEOTIDYLTRANSFERASE 1, MITOCHONDRIAL"/>
    <property type="match status" value="1"/>
</dbReference>
<dbReference type="SUPFAM" id="SSF81301">
    <property type="entry name" value="Nucleotidyltransferase"/>
    <property type="match status" value="1"/>
</dbReference>
<dbReference type="SUPFAM" id="SSF81891">
    <property type="entry name" value="Poly A polymerase C-terminal region-like"/>
    <property type="match status" value="1"/>
</dbReference>
<keyword evidence="6" id="KW-0547">Nucleotide-binding</keyword>
<dbReference type="InterPro" id="IPR002646">
    <property type="entry name" value="PolA_pol_head_dom"/>
</dbReference>
<dbReference type="InterPro" id="IPR032828">
    <property type="entry name" value="PolyA_RNA-bd"/>
</dbReference>
<proteinExistence type="inferred from homology"/>
<comment type="similarity">
    <text evidence="9">Belongs to the tRNA nucleotidyltransferase/poly(A) polymerase family.</text>
</comment>
<feature type="domain" description="Poly A polymerase head" evidence="10">
    <location>
        <begin position="30"/>
        <end position="150"/>
    </location>
</feature>
<keyword evidence="8 9" id="KW-0694">RNA-binding</keyword>
<feature type="domain" description="CCA-adding enzyme C-terminal" evidence="12">
    <location>
        <begin position="302"/>
        <end position="443"/>
    </location>
</feature>
<keyword evidence="7" id="KW-0460">Magnesium</keyword>
<dbReference type="Pfam" id="PF01743">
    <property type="entry name" value="PolyA_pol"/>
    <property type="match status" value="1"/>
</dbReference>
<evidence type="ECO:0000256" key="2">
    <source>
        <dbReference type="ARBA" id="ARBA00022679"/>
    </source>
</evidence>
<feature type="domain" description="tRNA nucleotidyltransferase/poly(A) polymerase RNA and SrmB- binding" evidence="11">
    <location>
        <begin position="177"/>
        <end position="238"/>
    </location>
</feature>
<evidence type="ECO:0000256" key="7">
    <source>
        <dbReference type="ARBA" id="ARBA00022842"/>
    </source>
</evidence>